<feature type="binding site" evidence="13">
    <location>
        <position position="159"/>
    </location>
    <ligand>
        <name>(S)-2,3,4,5-tetrahydrodipicolinate</name>
        <dbReference type="ChEBI" id="CHEBI:16845"/>
    </ligand>
</feature>
<comment type="catalytic activity">
    <reaction evidence="11 13">
        <text>(S)-2,3,4,5-tetrahydrodipicolinate + NADP(+) + H2O = (2S,4S)-4-hydroxy-2,3,4,5-tetrahydrodipicolinate + NADPH + H(+)</text>
        <dbReference type="Rhea" id="RHEA:35331"/>
        <dbReference type="ChEBI" id="CHEBI:15377"/>
        <dbReference type="ChEBI" id="CHEBI:15378"/>
        <dbReference type="ChEBI" id="CHEBI:16845"/>
        <dbReference type="ChEBI" id="CHEBI:57783"/>
        <dbReference type="ChEBI" id="CHEBI:58349"/>
        <dbReference type="ChEBI" id="CHEBI:67139"/>
        <dbReference type="EC" id="1.17.1.8"/>
    </reaction>
</comment>
<evidence type="ECO:0000256" key="4">
    <source>
        <dbReference type="ARBA" id="ARBA00022857"/>
    </source>
</evidence>
<dbReference type="NCBIfam" id="TIGR00036">
    <property type="entry name" value="dapB"/>
    <property type="match status" value="1"/>
</dbReference>
<dbReference type="PROSITE" id="PS01298">
    <property type="entry name" value="DAPB"/>
    <property type="match status" value="1"/>
</dbReference>
<evidence type="ECO:0000256" key="5">
    <source>
        <dbReference type="ARBA" id="ARBA00022915"/>
    </source>
</evidence>
<feature type="binding site" evidence="13">
    <location>
        <begin position="168"/>
        <end position="169"/>
    </location>
    <ligand>
        <name>(S)-2,3,4,5-tetrahydrodipicolinate</name>
        <dbReference type="ChEBI" id="CHEBI:16845"/>
    </ligand>
</feature>
<evidence type="ECO:0000256" key="12">
    <source>
        <dbReference type="ARBA" id="ARBA00049396"/>
    </source>
</evidence>
<dbReference type="HAMAP" id="MF_00102">
    <property type="entry name" value="DapB"/>
    <property type="match status" value="1"/>
</dbReference>
<evidence type="ECO:0000259" key="14">
    <source>
        <dbReference type="Pfam" id="PF01113"/>
    </source>
</evidence>
<dbReference type="InterPro" id="IPR000846">
    <property type="entry name" value="DapB_N"/>
</dbReference>
<dbReference type="EMBL" id="CP121689">
    <property type="protein sequence ID" value="WZL76979.1"/>
    <property type="molecule type" value="Genomic_DNA"/>
</dbReference>
<dbReference type="RefSeq" id="WP_369019144.1">
    <property type="nucleotide sequence ID" value="NZ_CP121689.1"/>
</dbReference>
<name>A0ABZ2YDA1_9BACT</name>
<dbReference type="CDD" id="cd02274">
    <property type="entry name" value="DHDPR_N"/>
    <property type="match status" value="1"/>
</dbReference>
<dbReference type="Gene3D" id="3.40.50.720">
    <property type="entry name" value="NAD(P)-binding Rossmann-like Domain"/>
    <property type="match status" value="1"/>
</dbReference>
<feature type="binding site" evidence="13">
    <location>
        <begin position="102"/>
        <end position="104"/>
    </location>
    <ligand>
        <name>NAD(+)</name>
        <dbReference type="ChEBI" id="CHEBI:57540"/>
    </ligand>
</feature>
<evidence type="ECO:0000256" key="3">
    <source>
        <dbReference type="ARBA" id="ARBA00022605"/>
    </source>
</evidence>
<dbReference type="PANTHER" id="PTHR20836">
    <property type="entry name" value="DIHYDRODIPICOLINATE REDUCTASE"/>
    <property type="match status" value="1"/>
</dbReference>
<comment type="subunit">
    <text evidence="13">Homotetramer.</text>
</comment>
<comment type="subcellular location">
    <subcellularLocation>
        <location evidence="13">Cytoplasm</location>
    </subcellularLocation>
</comment>
<sequence length="270" mass="28808">MSSIRVLVTGAAGKMGKEIVKAVTRDEQLSLVGACDVAEVGRDAGEVAGVGKIGVVIESKLKKALTDTSPEVIIDFTHAQAFRENLEVYLESLQKGISLVVGTTGLKEEEVERLRQASEAGHAGCVVAPNFAIGAVLMMYFARIASKFMRGVEIIEMHHPQKKDAPSGTAVKTALSIPKVEGEALSQSEELYPGARGALVNGIRVHSIRLPGLVAHQEVIFGDEGQTLTIRHDSLSRASFMPGVIMAVKEAVSKKHFIFGLEPILGLEGE</sequence>
<evidence type="ECO:0000313" key="17">
    <source>
        <dbReference type="Proteomes" id="UP001461341"/>
    </source>
</evidence>
<evidence type="ECO:0000256" key="8">
    <source>
        <dbReference type="ARBA" id="ARBA00023154"/>
    </source>
</evidence>
<dbReference type="Pfam" id="PF01113">
    <property type="entry name" value="DapB_N"/>
    <property type="match status" value="1"/>
</dbReference>
<dbReference type="SUPFAM" id="SSF51735">
    <property type="entry name" value="NAD(P)-binding Rossmann-fold domains"/>
    <property type="match status" value="1"/>
</dbReference>
<keyword evidence="3 13" id="KW-0028">Amino-acid biosynthesis</keyword>
<evidence type="ECO:0000256" key="1">
    <source>
        <dbReference type="ARBA" id="ARBA00006642"/>
    </source>
</evidence>
<feature type="binding site" evidence="13">
    <location>
        <position position="42"/>
    </location>
    <ligand>
        <name>NADP(+)</name>
        <dbReference type="ChEBI" id="CHEBI:58349"/>
    </ligand>
</feature>
<keyword evidence="8 13" id="KW-0457">Lysine biosynthesis</keyword>
<dbReference type="Proteomes" id="UP001461341">
    <property type="component" value="Chromosome"/>
</dbReference>
<keyword evidence="17" id="KW-1185">Reference proteome</keyword>
<dbReference type="PANTHER" id="PTHR20836:SF0">
    <property type="entry name" value="4-HYDROXY-TETRAHYDRODIPICOLINATE REDUCTASE 1, CHLOROPLASTIC-RELATED"/>
    <property type="match status" value="1"/>
</dbReference>
<comment type="pathway">
    <text evidence="9 13">Amino-acid biosynthesis; L-lysine biosynthesis via DAP pathway; (S)-tetrahydrodipicolinate from L-aspartate: step 4/4.</text>
</comment>
<feature type="active site" description="Proton donor/acceptor" evidence="13">
    <location>
        <position position="158"/>
    </location>
</feature>
<comment type="caution">
    <text evidence="13">Was originally thought to be a dihydrodipicolinate reductase (DHDPR), catalyzing the conversion of dihydrodipicolinate to tetrahydrodipicolinate. However, it was shown in E.coli that the substrate of the enzymatic reaction is not dihydrodipicolinate (DHDP) but in fact (2S,4S)-4-hydroxy-2,3,4,5-tetrahydrodipicolinic acid (HTPA), the product released by the DapA-catalyzed reaction.</text>
</comment>
<dbReference type="InterPro" id="IPR023940">
    <property type="entry name" value="DHDPR_bac"/>
</dbReference>
<feature type="binding site" evidence="13">
    <location>
        <begin position="128"/>
        <end position="131"/>
    </location>
    <ligand>
        <name>NAD(+)</name>
        <dbReference type="ChEBI" id="CHEBI:57540"/>
    </ligand>
</feature>
<feature type="domain" description="Dihydrodipicolinate reductase C-terminal" evidence="15">
    <location>
        <begin position="134"/>
        <end position="265"/>
    </location>
</feature>
<organism evidence="16 17">
    <name type="scientific">Thermatribacter velox</name>
    <dbReference type="NCBI Taxonomy" id="3039681"/>
    <lineage>
        <taxon>Bacteria</taxon>
        <taxon>Pseudomonadati</taxon>
        <taxon>Atribacterota</taxon>
        <taxon>Atribacteria</taxon>
        <taxon>Atribacterales</taxon>
        <taxon>Thermatribacteraceae</taxon>
        <taxon>Thermatribacter</taxon>
    </lineage>
</organism>
<evidence type="ECO:0000256" key="2">
    <source>
        <dbReference type="ARBA" id="ARBA00022490"/>
    </source>
</evidence>
<keyword evidence="4 13" id="KW-0521">NADP</keyword>
<evidence type="ECO:0000256" key="9">
    <source>
        <dbReference type="ARBA" id="ARBA00037922"/>
    </source>
</evidence>
<keyword evidence="6 13" id="KW-0560">Oxidoreductase</keyword>
<dbReference type="GO" id="GO:0008839">
    <property type="term" value="F:4-hydroxy-tetrahydrodipicolinate reductase"/>
    <property type="evidence" value="ECO:0007669"/>
    <property type="project" value="UniProtKB-EC"/>
</dbReference>
<dbReference type="InterPro" id="IPR022664">
    <property type="entry name" value="DapB_N_CS"/>
</dbReference>
<feature type="binding site" evidence="13">
    <location>
        <position position="39"/>
    </location>
    <ligand>
        <name>NAD(+)</name>
        <dbReference type="ChEBI" id="CHEBI:57540"/>
    </ligand>
</feature>
<dbReference type="Pfam" id="PF05173">
    <property type="entry name" value="DapB_C"/>
    <property type="match status" value="1"/>
</dbReference>
<comment type="similarity">
    <text evidence="1 13">Belongs to the DapB family.</text>
</comment>
<evidence type="ECO:0000256" key="7">
    <source>
        <dbReference type="ARBA" id="ARBA00023027"/>
    </source>
</evidence>
<evidence type="ECO:0000256" key="13">
    <source>
        <dbReference type="HAMAP-Rule" id="MF_00102"/>
    </source>
</evidence>
<dbReference type="EC" id="1.17.1.8" evidence="10 13"/>
<feature type="binding site" evidence="13">
    <location>
        <begin position="10"/>
        <end position="15"/>
    </location>
    <ligand>
        <name>NAD(+)</name>
        <dbReference type="ChEBI" id="CHEBI:57540"/>
    </ligand>
</feature>
<accession>A0ABZ2YDA1</accession>
<evidence type="ECO:0000256" key="6">
    <source>
        <dbReference type="ARBA" id="ARBA00023002"/>
    </source>
</evidence>
<proteinExistence type="inferred from homology"/>
<reference evidence="16 17" key="1">
    <citation type="submission" date="2023-03" db="EMBL/GenBank/DDBJ databases">
        <title>Novel Species.</title>
        <authorList>
            <person name="Ma S."/>
        </authorList>
    </citation>
    <scope>NUCLEOTIDE SEQUENCE [LARGE SCALE GENOMIC DNA]</scope>
    <source>
        <strain evidence="16 17">B11</strain>
    </source>
</reference>
<evidence type="ECO:0000259" key="15">
    <source>
        <dbReference type="Pfam" id="PF05173"/>
    </source>
</evidence>
<protein>
    <recommendedName>
        <fullName evidence="10 13">4-hydroxy-tetrahydrodipicolinate reductase</fullName>
        <shortName evidence="13">HTPA reductase</shortName>
        <ecNumber evidence="10 13">1.17.1.8</ecNumber>
    </recommendedName>
</protein>
<evidence type="ECO:0000256" key="11">
    <source>
        <dbReference type="ARBA" id="ARBA00049080"/>
    </source>
</evidence>
<feature type="domain" description="Dihydrodipicolinate reductase N-terminal" evidence="14">
    <location>
        <begin position="4"/>
        <end position="131"/>
    </location>
</feature>
<feature type="active site" description="Proton donor" evidence="13">
    <location>
        <position position="162"/>
    </location>
</feature>
<dbReference type="PIRSF" id="PIRSF000161">
    <property type="entry name" value="DHPR"/>
    <property type="match status" value="1"/>
</dbReference>
<dbReference type="InterPro" id="IPR022663">
    <property type="entry name" value="DapB_C"/>
</dbReference>
<comment type="catalytic activity">
    <reaction evidence="12 13">
        <text>(S)-2,3,4,5-tetrahydrodipicolinate + NAD(+) + H2O = (2S,4S)-4-hydroxy-2,3,4,5-tetrahydrodipicolinate + NADH + H(+)</text>
        <dbReference type="Rhea" id="RHEA:35323"/>
        <dbReference type="ChEBI" id="CHEBI:15377"/>
        <dbReference type="ChEBI" id="CHEBI:15378"/>
        <dbReference type="ChEBI" id="CHEBI:16845"/>
        <dbReference type="ChEBI" id="CHEBI:57540"/>
        <dbReference type="ChEBI" id="CHEBI:57945"/>
        <dbReference type="ChEBI" id="CHEBI:67139"/>
        <dbReference type="EC" id="1.17.1.8"/>
    </reaction>
</comment>
<dbReference type="InterPro" id="IPR036291">
    <property type="entry name" value="NAD(P)-bd_dom_sf"/>
</dbReference>
<keyword evidence="5 13" id="KW-0220">Diaminopimelate biosynthesis</keyword>
<evidence type="ECO:0000313" key="16">
    <source>
        <dbReference type="EMBL" id="WZL76979.1"/>
    </source>
</evidence>
<evidence type="ECO:0000256" key="10">
    <source>
        <dbReference type="ARBA" id="ARBA00038983"/>
    </source>
</evidence>
<keyword evidence="2 13" id="KW-0963">Cytoplasm</keyword>
<dbReference type="Gene3D" id="3.30.360.10">
    <property type="entry name" value="Dihydrodipicolinate Reductase, domain 2"/>
    <property type="match status" value="1"/>
</dbReference>
<dbReference type="SUPFAM" id="SSF55347">
    <property type="entry name" value="Glyceraldehyde-3-phosphate dehydrogenase-like, C-terminal domain"/>
    <property type="match status" value="1"/>
</dbReference>
<gene>
    <name evidence="13 16" type="primary">dapB</name>
    <name evidence="16" type="ORF">QBE54_04430</name>
</gene>
<comment type="function">
    <text evidence="13">Catalyzes the conversion of 4-hydroxy-tetrahydrodipicolinate (HTPA) to tetrahydrodipicolinate.</text>
</comment>
<keyword evidence="7 13" id="KW-0520">NAD</keyword>